<dbReference type="InterPro" id="IPR042121">
    <property type="entry name" value="MutL_C_regsub"/>
</dbReference>
<dbReference type="SUPFAM" id="SSF118116">
    <property type="entry name" value="DNA mismatch repair protein MutL"/>
    <property type="match status" value="1"/>
</dbReference>
<proteinExistence type="inferred from homology"/>
<keyword evidence="8" id="KW-0540">Nuclease</keyword>
<dbReference type="Proteomes" id="UP001439984">
    <property type="component" value="Unassembled WGS sequence"/>
</dbReference>
<dbReference type="Pfam" id="PF08676">
    <property type="entry name" value="MutL_C"/>
    <property type="match status" value="1"/>
</dbReference>
<dbReference type="PROSITE" id="PS00058">
    <property type="entry name" value="DNA_MISMATCH_REPAIR_1"/>
    <property type="match status" value="1"/>
</dbReference>
<comment type="caution">
    <text evidence="8">The sequence shown here is derived from an EMBL/GenBank/DDBJ whole genome shotgun (WGS) entry which is preliminary data.</text>
</comment>
<feature type="compositionally biased region" description="Basic and acidic residues" evidence="5">
    <location>
        <begin position="340"/>
        <end position="360"/>
    </location>
</feature>
<feature type="domain" description="MutL C-terminal dimerisation" evidence="6">
    <location>
        <begin position="533"/>
        <end position="673"/>
    </location>
</feature>
<dbReference type="InterPro" id="IPR042120">
    <property type="entry name" value="MutL_C_dimsub"/>
</dbReference>
<reference evidence="8 9" key="1">
    <citation type="submission" date="2024-04" db="EMBL/GenBank/DDBJ databases">
        <title>Human intestinal bacterial collection.</title>
        <authorList>
            <person name="Pauvert C."/>
            <person name="Hitch T.C.A."/>
            <person name="Clavel T."/>
        </authorList>
    </citation>
    <scope>NUCLEOTIDE SEQUENCE [LARGE SCALE GENOMIC DNA]</scope>
    <source>
        <strain evidence="8 9">CLA-AA-H236</strain>
    </source>
</reference>
<dbReference type="CDD" id="cd16926">
    <property type="entry name" value="HATPase_MutL-MLH-PMS-like"/>
    <property type="match status" value="1"/>
</dbReference>
<dbReference type="GO" id="GO:0004519">
    <property type="term" value="F:endonuclease activity"/>
    <property type="evidence" value="ECO:0007669"/>
    <property type="project" value="UniProtKB-KW"/>
</dbReference>
<keyword evidence="2 4" id="KW-0227">DNA damage</keyword>
<dbReference type="InterPro" id="IPR037198">
    <property type="entry name" value="MutL_C_sf"/>
</dbReference>
<dbReference type="SMART" id="SM01340">
    <property type="entry name" value="DNA_mis_repair"/>
    <property type="match status" value="1"/>
</dbReference>
<dbReference type="SMART" id="SM00853">
    <property type="entry name" value="MutL_C"/>
    <property type="match status" value="1"/>
</dbReference>
<dbReference type="PANTHER" id="PTHR10073">
    <property type="entry name" value="DNA MISMATCH REPAIR PROTEIN MLH, PMS, MUTL"/>
    <property type="match status" value="1"/>
</dbReference>
<dbReference type="RefSeq" id="WP_227623262.1">
    <property type="nucleotide sequence ID" value="NZ_JBBNIB010000106.1"/>
</dbReference>
<evidence type="ECO:0000313" key="9">
    <source>
        <dbReference type="Proteomes" id="UP001439984"/>
    </source>
</evidence>
<evidence type="ECO:0000256" key="5">
    <source>
        <dbReference type="SAM" id="MobiDB-lite"/>
    </source>
</evidence>
<evidence type="ECO:0000259" key="6">
    <source>
        <dbReference type="SMART" id="SM00853"/>
    </source>
</evidence>
<evidence type="ECO:0000256" key="1">
    <source>
        <dbReference type="ARBA" id="ARBA00006082"/>
    </source>
</evidence>
<dbReference type="InterPro" id="IPR020568">
    <property type="entry name" value="Ribosomal_Su5_D2-typ_SF"/>
</dbReference>
<dbReference type="HAMAP" id="MF_00149">
    <property type="entry name" value="DNA_mis_repair"/>
    <property type="match status" value="1"/>
</dbReference>
<dbReference type="NCBIfam" id="TIGR00585">
    <property type="entry name" value="mutl"/>
    <property type="match status" value="1"/>
</dbReference>
<keyword evidence="8" id="KW-0255">Endonuclease</keyword>
<keyword evidence="9" id="KW-1185">Reference proteome</keyword>
<dbReference type="SUPFAM" id="SSF54211">
    <property type="entry name" value="Ribosomal protein S5 domain 2-like"/>
    <property type="match status" value="1"/>
</dbReference>
<organism evidence="8 9">
    <name type="scientific">Faecalibacterium longum</name>
    <dbReference type="NCBI Taxonomy" id="1851428"/>
    <lineage>
        <taxon>Bacteria</taxon>
        <taxon>Bacillati</taxon>
        <taxon>Bacillota</taxon>
        <taxon>Clostridia</taxon>
        <taxon>Eubacteriales</taxon>
        <taxon>Oscillospiraceae</taxon>
        <taxon>Faecalibacterium</taxon>
    </lineage>
</organism>
<accession>A0ABV1ILG0</accession>
<dbReference type="Pfam" id="PF01119">
    <property type="entry name" value="DNA_mis_repair"/>
    <property type="match status" value="1"/>
</dbReference>
<dbReference type="InterPro" id="IPR002099">
    <property type="entry name" value="MutL/Mlh/PMS"/>
</dbReference>
<dbReference type="InterPro" id="IPR014721">
    <property type="entry name" value="Ribsml_uS5_D2-typ_fold_subgr"/>
</dbReference>
<dbReference type="Gene3D" id="3.30.565.10">
    <property type="entry name" value="Histidine kinase-like ATPase, C-terminal domain"/>
    <property type="match status" value="1"/>
</dbReference>
<dbReference type="Pfam" id="PF13589">
    <property type="entry name" value="HATPase_c_3"/>
    <property type="match status" value="1"/>
</dbReference>
<dbReference type="Gene3D" id="3.30.230.10">
    <property type="match status" value="1"/>
</dbReference>
<evidence type="ECO:0000313" key="8">
    <source>
        <dbReference type="EMBL" id="MEQ2687674.1"/>
    </source>
</evidence>
<dbReference type="EMBL" id="JBBNIB010000106">
    <property type="protein sequence ID" value="MEQ2687674.1"/>
    <property type="molecule type" value="Genomic_DNA"/>
</dbReference>
<dbReference type="InterPro" id="IPR020667">
    <property type="entry name" value="DNA_mismatch_repair_MutL"/>
</dbReference>
<sequence>MAEIHVLDKHTAELIAAGEVVERPASVVKELLENSIDAGASQITVSIESGGVRLIEISDNGTGIEAKYIPTAFIRHATSKIRTEDDLTSIHTLGFRGEALASIASVARVEVLTRTEADECASLYRIEGGEEQPIEPGARGVGTTIRVCDLFFNTPARMKFLKKDSSEGTFVADIVGHVALSHPEVSFKFIREGKLQYVTPGDGQLRSAAYAVLGREFSRDLVEVDNREGVYRVWGLITQPRSCRASRSMQYFYINGRYVRNRTMMAGMEMAFKGTTMQGKFPGGILLLEMPADLVDVNVHPAKTEVRFARENDIFDLIYHAVKLALSQPGTGERQFVFDSEKENNVSNKHENSGNKEESPVKNNSFTGLSAVISGQAEPGSLPHPEEKPLRPAAPAASVTPRTTQPSAPERDILPLPVKAPEKAAPASEHTWTTVAAFEPLPMNAALHSPEPPQKESVLEPPPFRAASSESQLDIEADIDLPDVTRDHMAAWEPAPDEPERPPLPEASDEPQQSAAPEQLGFDVQDGPEPLRYVGEIFRTYILAERGDEICIIDKHAAHERQLFEKLAANYGDVPSQLLLEPLVVELSAEEKTALLTNLDLLESAGLEVSDFGGSSVCLRSVPADVEQSSAEDLLVELAAKLAHGSRDALNERTEWVLHSISCRAAIKAGDHTSPQELMALAEKILSGEVPPFCPHGRPCVLKLTRKELEKQFGRIV</sequence>
<dbReference type="PANTHER" id="PTHR10073:SF12">
    <property type="entry name" value="DNA MISMATCH REPAIR PROTEIN MLH1"/>
    <property type="match status" value="1"/>
</dbReference>
<comment type="function">
    <text evidence="4">This protein is involved in the repair of mismatches in DNA. It is required for dam-dependent methyl-directed DNA mismatch repair. May act as a 'molecular matchmaker', a protein that promotes the formation of a stable complex between two or more DNA-binding proteins in an ATP-dependent manner without itself being part of a final effector complex.</text>
</comment>
<dbReference type="SUPFAM" id="SSF55874">
    <property type="entry name" value="ATPase domain of HSP90 chaperone/DNA topoisomerase II/histidine kinase"/>
    <property type="match status" value="1"/>
</dbReference>
<feature type="region of interest" description="Disordered" evidence="5">
    <location>
        <begin position="444"/>
        <end position="474"/>
    </location>
</feature>
<name>A0ABV1ILG0_9FIRM</name>
<evidence type="ECO:0000256" key="3">
    <source>
        <dbReference type="ARBA" id="ARBA00023204"/>
    </source>
</evidence>
<dbReference type="InterPro" id="IPR036890">
    <property type="entry name" value="HATPase_C_sf"/>
</dbReference>
<dbReference type="Gene3D" id="3.30.1540.20">
    <property type="entry name" value="MutL, C-terminal domain, dimerisation subdomain"/>
    <property type="match status" value="1"/>
</dbReference>
<keyword evidence="3 4" id="KW-0234">DNA repair</keyword>
<feature type="region of interest" description="Disordered" evidence="5">
    <location>
        <begin position="493"/>
        <end position="526"/>
    </location>
</feature>
<comment type="similarity">
    <text evidence="1 4">Belongs to the DNA mismatch repair MutL/HexB family.</text>
</comment>
<dbReference type="InterPro" id="IPR013507">
    <property type="entry name" value="DNA_mismatch_S5_2-like"/>
</dbReference>
<dbReference type="CDD" id="cd00782">
    <property type="entry name" value="MutL_Trans"/>
    <property type="match status" value="1"/>
</dbReference>
<evidence type="ECO:0000256" key="2">
    <source>
        <dbReference type="ARBA" id="ARBA00022763"/>
    </source>
</evidence>
<protein>
    <recommendedName>
        <fullName evidence="4">DNA mismatch repair protein MutL</fullName>
    </recommendedName>
</protein>
<dbReference type="InterPro" id="IPR038973">
    <property type="entry name" value="MutL/Mlh/Pms-like"/>
</dbReference>
<evidence type="ECO:0000256" key="4">
    <source>
        <dbReference type="HAMAP-Rule" id="MF_00149"/>
    </source>
</evidence>
<feature type="domain" description="DNA mismatch repair protein S5" evidence="7">
    <location>
        <begin position="209"/>
        <end position="327"/>
    </location>
</feature>
<dbReference type="Gene3D" id="3.30.1370.100">
    <property type="entry name" value="MutL, C-terminal domain, regulatory subdomain"/>
    <property type="match status" value="1"/>
</dbReference>
<gene>
    <name evidence="4 8" type="primary">mutL</name>
    <name evidence="8" type="ORF">AAAU72_05725</name>
</gene>
<dbReference type="InterPro" id="IPR014790">
    <property type="entry name" value="MutL_C"/>
</dbReference>
<dbReference type="InterPro" id="IPR014762">
    <property type="entry name" value="DNA_mismatch_repair_CS"/>
</dbReference>
<evidence type="ECO:0000259" key="7">
    <source>
        <dbReference type="SMART" id="SM01340"/>
    </source>
</evidence>
<keyword evidence="8" id="KW-0378">Hydrolase</keyword>
<feature type="region of interest" description="Disordered" evidence="5">
    <location>
        <begin position="340"/>
        <end position="416"/>
    </location>
</feature>